<sequence length="123" mass="13409">MAQLVLKPYSSGRLGWKASGLGVKEWQIAESTSLSLITDGTYTPAMFNASLQELNAESLLHTTRTMLLMRLQVQWPLCGVTLGCFAGTGLSILLPLASSYSDERDGPKPRRIMDDRHRALGAA</sequence>
<evidence type="ECO:0000313" key="2">
    <source>
        <dbReference type="EMBL" id="EQC25751.1"/>
    </source>
</evidence>
<keyword evidence="3" id="KW-1185">Reference proteome</keyword>
<dbReference type="RefSeq" id="XP_008620843.1">
    <property type="nucleotide sequence ID" value="XM_008622621.1"/>
</dbReference>
<keyword evidence="1" id="KW-1133">Transmembrane helix</keyword>
<evidence type="ECO:0000256" key="1">
    <source>
        <dbReference type="SAM" id="Phobius"/>
    </source>
</evidence>
<protein>
    <submittedName>
        <fullName evidence="2">Uncharacterized protein</fullName>
    </submittedName>
</protein>
<organism evidence="2 3">
    <name type="scientific">Saprolegnia diclina (strain VS20)</name>
    <dbReference type="NCBI Taxonomy" id="1156394"/>
    <lineage>
        <taxon>Eukaryota</taxon>
        <taxon>Sar</taxon>
        <taxon>Stramenopiles</taxon>
        <taxon>Oomycota</taxon>
        <taxon>Saprolegniomycetes</taxon>
        <taxon>Saprolegniales</taxon>
        <taxon>Saprolegniaceae</taxon>
        <taxon>Saprolegnia</taxon>
    </lineage>
</organism>
<dbReference type="VEuPathDB" id="FungiDB:SDRG_16412"/>
<dbReference type="AlphaFoldDB" id="T0PU23"/>
<keyword evidence="1" id="KW-0472">Membrane</keyword>
<name>T0PU23_SAPDV</name>
<dbReference type="GeneID" id="19957139"/>
<proteinExistence type="predicted"/>
<dbReference type="Proteomes" id="UP000030762">
    <property type="component" value="Unassembled WGS sequence"/>
</dbReference>
<dbReference type="EMBL" id="JH767257">
    <property type="protein sequence ID" value="EQC25751.1"/>
    <property type="molecule type" value="Genomic_DNA"/>
</dbReference>
<evidence type="ECO:0000313" key="3">
    <source>
        <dbReference type="Proteomes" id="UP000030762"/>
    </source>
</evidence>
<accession>T0PU23</accession>
<dbReference type="InParanoid" id="T0PU23"/>
<reference evidence="2 3" key="1">
    <citation type="submission" date="2012-04" db="EMBL/GenBank/DDBJ databases">
        <title>The Genome Sequence of Saprolegnia declina VS20.</title>
        <authorList>
            <consortium name="The Broad Institute Genome Sequencing Platform"/>
            <person name="Russ C."/>
            <person name="Nusbaum C."/>
            <person name="Tyler B."/>
            <person name="van West P."/>
            <person name="Dieguez-Uribeondo J."/>
            <person name="de Bruijn I."/>
            <person name="Tripathy S."/>
            <person name="Jiang R."/>
            <person name="Young S.K."/>
            <person name="Zeng Q."/>
            <person name="Gargeya S."/>
            <person name="Fitzgerald M."/>
            <person name="Haas B."/>
            <person name="Abouelleil A."/>
            <person name="Alvarado L."/>
            <person name="Arachchi H.M."/>
            <person name="Berlin A."/>
            <person name="Chapman S.B."/>
            <person name="Goldberg J."/>
            <person name="Griggs A."/>
            <person name="Gujja S."/>
            <person name="Hansen M."/>
            <person name="Howarth C."/>
            <person name="Imamovic A."/>
            <person name="Larimer J."/>
            <person name="McCowen C."/>
            <person name="Montmayeur A."/>
            <person name="Murphy C."/>
            <person name="Neiman D."/>
            <person name="Pearson M."/>
            <person name="Priest M."/>
            <person name="Roberts A."/>
            <person name="Saif S."/>
            <person name="Shea T."/>
            <person name="Sisk P."/>
            <person name="Sykes S."/>
            <person name="Wortman J."/>
            <person name="Nusbaum C."/>
            <person name="Birren B."/>
        </authorList>
    </citation>
    <scope>NUCLEOTIDE SEQUENCE [LARGE SCALE GENOMIC DNA]</scope>
    <source>
        <strain evidence="2 3">VS20</strain>
    </source>
</reference>
<feature type="transmembrane region" description="Helical" evidence="1">
    <location>
        <begin position="73"/>
        <end position="94"/>
    </location>
</feature>
<gene>
    <name evidence="2" type="ORF">SDRG_16412</name>
</gene>
<dbReference type="OrthoDB" id="10493118at2759"/>
<keyword evidence="1" id="KW-0812">Transmembrane</keyword>